<feature type="domain" description="Chromo" evidence="3">
    <location>
        <begin position="177"/>
        <end position="238"/>
    </location>
</feature>
<dbReference type="InterPro" id="IPR056924">
    <property type="entry name" value="SH3_Tf2-1"/>
</dbReference>
<dbReference type="SMART" id="SM00298">
    <property type="entry name" value="CHROMO"/>
    <property type="match status" value="1"/>
</dbReference>
<dbReference type="PANTHER" id="PTHR22812">
    <property type="entry name" value="CHROMOBOX PROTEIN"/>
    <property type="match status" value="1"/>
</dbReference>
<dbReference type="STRING" id="205917.A0A4Y9YJ93"/>
<evidence type="ECO:0000313" key="4">
    <source>
        <dbReference type="EMBL" id="TFY62606.1"/>
    </source>
</evidence>
<dbReference type="CDD" id="cd00024">
    <property type="entry name" value="CD_CSD"/>
    <property type="match status" value="1"/>
</dbReference>
<name>A0A4Y9YJ93_9AGAM</name>
<dbReference type="InterPro" id="IPR051219">
    <property type="entry name" value="Heterochromatin_chromo-domain"/>
</dbReference>
<dbReference type="InterPro" id="IPR023779">
    <property type="entry name" value="Chromodomain_CS"/>
</dbReference>
<proteinExistence type="predicted"/>
<dbReference type="Proteomes" id="UP000298327">
    <property type="component" value="Unassembled WGS sequence"/>
</dbReference>
<keyword evidence="2" id="KW-0539">Nucleus</keyword>
<dbReference type="Gene3D" id="2.40.50.40">
    <property type="match status" value="1"/>
</dbReference>
<evidence type="ECO:0000313" key="5">
    <source>
        <dbReference type="Proteomes" id="UP000298327"/>
    </source>
</evidence>
<dbReference type="Pfam" id="PF00385">
    <property type="entry name" value="Chromo"/>
    <property type="match status" value="1"/>
</dbReference>
<dbReference type="GO" id="GO:0005634">
    <property type="term" value="C:nucleus"/>
    <property type="evidence" value="ECO:0007669"/>
    <property type="project" value="UniProtKB-SubCell"/>
</dbReference>
<dbReference type="InterPro" id="IPR000953">
    <property type="entry name" value="Chromo/chromo_shadow_dom"/>
</dbReference>
<dbReference type="SUPFAM" id="SSF54160">
    <property type="entry name" value="Chromo domain-like"/>
    <property type="match status" value="1"/>
</dbReference>
<gene>
    <name evidence="4" type="ORF">EVG20_g6644</name>
</gene>
<dbReference type="PROSITE" id="PS50013">
    <property type="entry name" value="CHROMO_2"/>
    <property type="match status" value="1"/>
</dbReference>
<dbReference type="GO" id="GO:0006338">
    <property type="term" value="P:chromatin remodeling"/>
    <property type="evidence" value="ECO:0007669"/>
    <property type="project" value="UniProtKB-ARBA"/>
</dbReference>
<dbReference type="InterPro" id="IPR017984">
    <property type="entry name" value="Chromo_dom_subgr"/>
</dbReference>
<dbReference type="PRINTS" id="PR00504">
    <property type="entry name" value="CHROMODOMAIN"/>
</dbReference>
<evidence type="ECO:0000256" key="1">
    <source>
        <dbReference type="ARBA" id="ARBA00004123"/>
    </source>
</evidence>
<dbReference type="InterPro" id="IPR036397">
    <property type="entry name" value="RNaseH_sf"/>
</dbReference>
<organism evidence="4 5">
    <name type="scientific">Dentipellis fragilis</name>
    <dbReference type="NCBI Taxonomy" id="205917"/>
    <lineage>
        <taxon>Eukaryota</taxon>
        <taxon>Fungi</taxon>
        <taxon>Dikarya</taxon>
        <taxon>Basidiomycota</taxon>
        <taxon>Agaricomycotina</taxon>
        <taxon>Agaricomycetes</taxon>
        <taxon>Russulales</taxon>
        <taxon>Hericiaceae</taxon>
        <taxon>Dentipellis</taxon>
    </lineage>
</organism>
<dbReference type="EMBL" id="SEOQ01000455">
    <property type="protein sequence ID" value="TFY62606.1"/>
    <property type="molecule type" value="Genomic_DNA"/>
</dbReference>
<dbReference type="AlphaFoldDB" id="A0A4Y9YJ93"/>
<accession>A0A4Y9YJ93</accession>
<evidence type="ECO:0000259" key="3">
    <source>
        <dbReference type="PROSITE" id="PS50013"/>
    </source>
</evidence>
<dbReference type="InterPro" id="IPR023780">
    <property type="entry name" value="Chromo_domain"/>
</dbReference>
<dbReference type="Gene3D" id="3.30.420.10">
    <property type="entry name" value="Ribonuclease H-like superfamily/Ribonuclease H"/>
    <property type="match status" value="1"/>
</dbReference>
<protein>
    <recommendedName>
        <fullName evidence="3">Chromo domain-containing protein</fullName>
    </recommendedName>
</protein>
<dbReference type="GO" id="GO:0003676">
    <property type="term" value="F:nucleic acid binding"/>
    <property type="evidence" value="ECO:0007669"/>
    <property type="project" value="InterPro"/>
</dbReference>
<dbReference type="PROSITE" id="PS00598">
    <property type="entry name" value="CHROMO_1"/>
    <property type="match status" value="1"/>
</dbReference>
<comment type="caution">
    <text evidence="4">The sequence shown here is derived from an EMBL/GenBank/DDBJ whole genome shotgun (WGS) entry which is preliminary data.</text>
</comment>
<comment type="subcellular location">
    <subcellularLocation>
        <location evidence="1">Nucleus</location>
    </subcellularLocation>
</comment>
<dbReference type="OrthoDB" id="3253957at2759"/>
<sequence length="251" mass="29527">MDNWVELLPFAEFGHNAKAHSATSKSPFEILHGYAPRLLPPLHFNQKVPTVEEHLCRLDDIRKEVHASLQLASEQMKKNADQYRQKNHLFRKGHKVWFDGKNLHLQYPKAKLTPKRYGPFEITDIVGPVNCHLKLPKTWKIHPVFHVSLLMPYHETPEYGPNYARPSPDIIQGEQEFEVEDIIKSRHFGKNKRLQYLIKWRGYPHSDNSWEPAGHLTHAQKLITAFYKRHPSAPRLIRTMLWYLSRRTPNL</sequence>
<reference evidence="4 5" key="1">
    <citation type="submission" date="2019-02" db="EMBL/GenBank/DDBJ databases">
        <title>Genome sequencing of the rare red list fungi Dentipellis fragilis.</title>
        <authorList>
            <person name="Buettner E."/>
            <person name="Kellner H."/>
        </authorList>
    </citation>
    <scope>NUCLEOTIDE SEQUENCE [LARGE SCALE GENOMIC DNA]</scope>
    <source>
        <strain evidence="4 5">DSM 105465</strain>
    </source>
</reference>
<evidence type="ECO:0000256" key="2">
    <source>
        <dbReference type="ARBA" id="ARBA00023242"/>
    </source>
</evidence>
<dbReference type="InterPro" id="IPR016197">
    <property type="entry name" value="Chromo-like_dom_sf"/>
</dbReference>
<keyword evidence="5" id="KW-1185">Reference proteome</keyword>
<dbReference type="Pfam" id="PF24626">
    <property type="entry name" value="SH3_Tf2-1"/>
    <property type="match status" value="1"/>
</dbReference>